<dbReference type="Pfam" id="PF04542">
    <property type="entry name" value="Sigma70_r2"/>
    <property type="match status" value="1"/>
</dbReference>
<dbReference type="InterPro" id="IPR013249">
    <property type="entry name" value="RNA_pol_sigma70_r4_t2"/>
</dbReference>
<reference evidence="7 8" key="1">
    <citation type="submission" date="2019-11" db="EMBL/GenBank/DDBJ databases">
        <authorList>
            <person name="Zheng R.K."/>
            <person name="Sun C.M."/>
        </authorList>
    </citation>
    <scope>NUCLEOTIDE SEQUENCE [LARGE SCALE GENOMIC DNA]</scope>
    <source>
        <strain evidence="7 8">WC007</strain>
    </source>
</reference>
<dbReference type="NCBIfam" id="TIGR02937">
    <property type="entry name" value="sigma70-ECF"/>
    <property type="match status" value="1"/>
</dbReference>
<dbReference type="PANTHER" id="PTHR43133:SF46">
    <property type="entry name" value="RNA POLYMERASE SIGMA-70 FACTOR ECF SUBFAMILY"/>
    <property type="match status" value="1"/>
</dbReference>
<dbReference type="CDD" id="cd06171">
    <property type="entry name" value="Sigma70_r4"/>
    <property type="match status" value="1"/>
</dbReference>
<keyword evidence="8" id="KW-1185">Reference proteome</keyword>
<keyword evidence="3" id="KW-0731">Sigma factor</keyword>
<proteinExistence type="inferred from homology"/>
<dbReference type="InterPro" id="IPR039425">
    <property type="entry name" value="RNA_pol_sigma-70-like"/>
</dbReference>
<evidence type="ECO:0000313" key="8">
    <source>
        <dbReference type="Proteomes" id="UP000428260"/>
    </source>
</evidence>
<evidence type="ECO:0000256" key="1">
    <source>
        <dbReference type="ARBA" id="ARBA00010641"/>
    </source>
</evidence>
<accession>A0A6I6K0R4</accession>
<dbReference type="AlphaFoldDB" id="A0A6I6K0R4"/>
<dbReference type="Proteomes" id="UP000428260">
    <property type="component" value="Chromosome"/>
</dbReference>
<dbReference type="NCBIfam" id="TIGR02985">
    <property type="entry name" value="Sig70_bacteroi1"/>
    <property type="match status" value="1"/>
</dbReference>
<evidence type="ECO:0000256" key="2">
    <source>
        <dbReference type="ARBA" id="ARBA00023015"/>
    </source>
</evidence>
<dbReference type="InterPro" id="IPR036388">
    <property type="entry name" value="WH-like_DNA-bd_sf"/>
</dbReference>
<evidence type="ECO:0000259" key="6">
    <source>
        <dbReference type="Pfam" id="PF08281"/>
    </source>
</evidence>
<evidence type="ECO:0000256" key="4">
    <source>
        <dbReference type="ARBA" id="ARBA00023163"/>
    </source>
</evidence>
<dbReference type="GO" id="GO:0016987">
    <property type="term" value="F:sigma factor activity"/>
    <property type="evidence" value="ECO:0007669"/>
    <property type="project" value="UniProtKB-KW"/>
</dbReference>
<evidence type="ECO:0000313" key="7">
    <source>
        <dbReference type="EMBL" id="QGY45013.1"/>
    </source>
</evidence>
<dbReference type="InterPro" id="IPR014284">
    <property type="entry name" value="RNA_pol_sigma-70_dom"/>
</dbReference>
<dbReference type="Gene3D" id="1.10.1740.10">
    <property type="match status" value="1"/>
</dbReference>
<dbReference type="SUPFAM" id="SSF88659">
    <property type="entry name" value="Sigma3 and sigma4 domains of RNA polymerase sigma factors"/>
    <property type="match status" value="1"/>
</dbReference>
<keyword evidence="2" id="KW-0805">Transcription regulation</keyword>
<evidence type="ECO:0000259" key="5">
    <source>
        <dbReference type="Pfam" id="PF04542"/>
    </source>
</evidence>
<dbReference type="EMBL" id="CP046401">
    <property type="protein sequence ID" value="QGY45013.1"/>
    <property type="molecule type" value="Genomic_DNA"/>
</dbReference>
<dbReference type="Gene3D" id="1.10.10.10">
    <property type="entry name" value="Winged helix-like DNA-binding domain superfamily/Winged helix DNA-binding domain"/>
    <property type="match status" value="1"/>
</dbReference>
<organism evidence="7 8">
    <name type="scientific">Maribellus comscasis</name>
    <dbReference type="NCBI Taxonomy" id="2681766"/>
    <lineage>
        <taxon>Bacteria</taxon>
        <taxon>Pseudomonadati</taxon>
        <taxon>Bacteroidota</taxon>
        <taxon>Bacteroidia</taxon>
        <taxon>Marinilabiliales</taxon>
        <taxon>Prolixibacteraceae</taxon>
        <taxon>Maribellus</taxon>
    </lineage>
</organism>
<dbReference type="InterPro" id="IPR007627">
    <property type="entry name" value="RNA_pol_sigma70_r2"/>
</dbReference>
<comment type="similarity">
    <text evidence="1">Belongs to the sigma-70 factor family. ECF subfamily.</text>
</comment>
<dbReference type="Pfam" id="PF08281">
    <property type="entry name" value="Sigma70_r4_2"/>
    <property type="match status" value="1"/>
</dbReference>
<gene>
    <name evidence="7" type="ORF">GM418_15425</name>
</gene>
<sequence length="189" mass="22443">MKDKTDAKILSGIRRGDSKSFDLLFDNYYDRLCNYVTSIIQNNEAAEDIIQDLFANMWVNRKRLSVQVSLKSYLFRSSYNASLDYLKHLKVENRYQTGISEQFPPSFNDSLEFLELLESMEESIEQLPEQCKVIFKLSRFEQLKYREIAEKLSVSENTVDTQIRRALKKLREDFKDYLALLLIFLRIFF</sequence>
<evidence type="ECO:0000256" key="3">
    <source>
        <dbReference type="ARBA" id="ARBA00023082"/>
    </source>
</evidence>
<dbReference type="KEGG" id="mcos:GM418_15425"/>
<dbReference type="InterPro" id="IPR013324">
    <property type="entry name" value="RNA_pol_sigma_r3/r4-like"/>
</dbReference>
<feature type="domain" description="RNA polymerase sigma-70 region 2" evidence="5">
    <location>
        <begin position="24"/>
        <end position="88"/>
    </location>
</feature>
<dbReference type="PANTHER" id="PTHR43133">
    <property type="entry name" value="RNA POLYMERASE ECF-TYPE SIGMA FACTO"/>
    <property type="match status" value="1"/>
</dbReference>
<protein>
    <submittedName>
        <fullName evidence="7">RNA polymerase sigma-70 factor</fullName>
    </submittedName>
</protein>
<dbReference type="SUPFAM" id="SSF88946">
    <property type="entry name" value="Sigma2 domain of RNA polymerase sigma factors"/>
    <property type="match status" value="1"/>
</dbReference>
<dbReference type="GO" id="GO:0006352">
    <property type="term" value="P:DNA-templated transcription initiation"/>
    <property type="evidence" value="ECO:0007669"/>
    <property type="project" value="InterPro"/>
</dbReference>
<name>A0A6I6K0R4_9BACT</name>
<dbReference type="InterPro" id="IPR014327">
    <property type="entry name" value="RNA_pol_sigma70_bacteroid"/>
</dbReference>
<dbReference type="InterPro" id="IPR013325">
    <property type="entry name" value="RNA_pol_sigma_r2"/>
</dbReference>
<feature type="domain" description="RNA polymerase sigma factor 70 region 4 type 2" evidence="6">
    <location>
        <begin position="118"/>
        <end position="170"/>
    </location>
</feature>
<keyword evidence="4" id="KW-0804">Transcription</keyword>
<dbReference type="RefSeq" id="WP_158867871.1">
    <property type="nucleotide sequence ID" value="NZ_CP046401.1"/>
</dbReference>
<dbReference type="GO" id="GO:0003677">
    <property type="term" value="F:DNA binding"/>
    <property type="evidence" value="ECO:0007669"/>
    <property type="project" value="InterPro"/>
</dbReference>